<dbReference type="Proteomes" id="UP000053750">
    <property type="component" value="Unassembled WGS sequence"/>
</dbReference>
<reference evidence="2 3" key="1">
    <citation type="submission" date="2014-02" db="EMBL/GenBank/DDBJ databases">
        <title>Genome sequence of Paenibacillus darwinianus reveals adaptive mechanisms for survival in Antarctic soils.</title>
        <authorList>
            <person name="Dsouza M."/>
            <person name="Taylor M.W."/>
            <person name="Turner S.J."/>
            <person name="Aislabie J."/>
        </authorList>
    </citation>
    <scope>NUCLEOTIDE SEQUENCE [LARGE SCALE GENOMIC DNA]</scope>
    <source>
        <strain evidence="2 3">CE1</strain>
    </source>
</reference>
<evidence type="ECO:0000313" key="2">
    <source>
        <dbReference type="EMBL" id="EXX86351.1"/>
    </source>
</evidence>
<keyword evidence="3" id="KW-1185">Reference proteome</keyword>
<name>A0A9W5S0J7_9BACL</name>
<dbReference type="EMBL" id="JFHU01000194">
    <property type="protein sequence ID" value="EXX86351.1"/>
    <property type="molecule type" value="Genomic_DNA"/>
</dbReference>
<dbReference type="RefSeq" id="WP_036584313.1">
    <property type="nucleotide sequence ID" value="NZ_KK082140.1"/>
</dbReference>
<evidence type="ECO:0008006" key="4">
    <source>
        <dbReference type="Google" id="ProtNLM"/>
    </source>
</evidence>
<evidence type="ECO:0000313" key="3">
    <source>
        <dbReference type="Proteomes" id="UP000053750"/>
    </source>
</evidence>
<dbReference type="SUPFAM" id="SSF158397">
    <property type="entry name" value="TM1646-like"/>
    <property type="match status" value="1"/>
</dbReference>
<gene>
    <name evidence="2" type="ORF">BG53_06600</name>
</gene>
<protein>
    <recommendedName>
        <fullName evidence="4">DUF327 family protein</fullName>
    </recommendedName>
</protein>
<dbReference type="InterPro" id="IPR024042">
    <property type="entry name" value="TM1646-like_dom_sf"/>
</dbReference>
<comment type="caution">
    <text evidence="2">The sequence shown here is derived from an EMBL/GenBank/DDBJ whole genome shotgun (WGS) entry which is preliminary data.</text>
</comment>
<dbReference type="Pfam" id="PF03885">
    <property type="entry name" value="DUF327"/>
    <property type="match status" value="1"/>
</dbReference>
<evidence type="ECO:0000256" key="1">
    <source>
        <dbReference type="SAM" id="MobiDB-lite"/>
    </source>
</evidence>
<dbReference type="InterPro" id="IPR005585">
    <property type="entry name" value="DUF327"/>
</dbReference>
<dbReference type="AlphaFoldDB" id="A0A9W5S0J7"/>
<sequence length="147" mass="17193">MKINPGFRPLGQDRTRGEASARPVQAKSFADIMGGQEQQRTEEELQRKLNDIHKQGERFARSMTVRELKLYRNMVKQFLEDTARRGIRLKETKGWDRRGRTKRYKLLEEIDERLVSMVDELLVTEQGRIALLGTIGEIRGMLVNLFF</sequence>
<accession>A0A9W5S0J7</accession>
<organism evidence="2 3">
    <name type="scientific">Paenibacillus darwinianus</name>
    <dbReference type="NCBI Taxonomy" id="1380763"/>
    <lineage>
        <taxon>Bacteria</taxon>
        <taxon>Bacillati</taxon>
        <taxon>Bacillota</taxon>
        <taxon>Bacilli</taxon>
        <taxon>Bacillales</taxon>
        <taxon>Paenibacillaceae</taxon>
        <taxon>Paenibacillus</taxon>
    </lineage>
</organism>
<dbReference type="Gene3D" id="1.20.120.490">
    <property type="entry name" value="Hypothetical protein TM1646-like domain"/>
    <property type="match status" value="1"/>
</dbReference>
<feature type="region of interest" description="Disordered" evidence="1">
    <location>
        <begin position="1"/>
        <end position="24"/>
    </location>
</feature>
<proteinExistence type="predicted"/>
<dbReference type="OrthoDB" id="1680946at2"/>